<feature type="region of interest" description="Disordered" evidence="3">
    <location>
        <begin position="538"/>
        <end position="637"/>
    </location>
</feature>
<evidence type="ECO:0000256" key="2">
    <source>
        <dbReference type="PROSITE-ProRule" id="PRU00176"/>
    </source>
</evidence>
<proteinExistence type="predicted"/>
<feature type="compositionally biased region" description="Basic and acidic residues" evidence="3">
    <location>
        <begin position="560"/>
        <end position="588"/>
    </location>
</feature>
<dbReference type="PROSITE" id="PS50102">
    <property type="entry name" value="RRM"/>
    <property type="match status" value="1"/>
</dbReference>
<dbReference type="STRING" id="36022.A0A1V2LB36"/>
<dbReference type="EMBL" id="MPUK01000002">
    <property type="protein sequence ID" value="ONH69097.1"/>
    <property type="molecule type" value="Genomic_DNA"/>
</dbReference>
<dbReference type="PANTHER" id="PTHR13968:SF26">
    <property type="entry name" value="RRM DOMAIN-CONTAINING PROTEIN"/>
    <property type="match status" value="1"/>
</dbReference>
<dbReference type="SUPFAM" id="SSF54928">
    <property type="entry name" value="RNA-binding domain, RBD"/>
    <property type="match status" value="1"/>
</dbReference>
<feature type="compositionally biased region" description="Basic and acidic residues" evidence="3">
    <location>
        <begin position="422"/>
        <end position="434"/>
    </location>
</feature>
<feature type="compositionally biased region" description="Basic and acidic residues" evidence="3">
    <location>
        <begin position="288"/>
        <end position="302"/>
    </location>
</feature>
<evidence type="ECO:0000313" key="5">
    <source>
        <dbReference type="EMBL" id="ONH69097.1"/>
    </source>
</evidence>
<dbReference type="InterPro" id="IPR036621">
    <property type="entry name" value="Anticodon-bd_dom_sf"/>
</dbReference>
<keyword evidence="6" id="KW-1185">Reference proteome</keyword>
<name>A0A1V2LB36_CYBFA</name>
<comment type="caution">
    <text evidence="5">The sequence shown here is derived from an EMBL/GenBank/DDBJ whole genome shotgun (WGS) entry which is preliminary data.</text>
</comment>
<dbReference type="AlphaFoldDB" id="A0A1V2LB36"/>
<keyword evidence="1 2" id="KW-0694">RNA-binding</keyword>
<feature type="compositionally biased region" description="Polar residues" evidence="3">
    <location>
        <begin position="64"/>
        <end position="76"/>
    </location>
</feature>
<evidence type="ECO:0000313" key="6">
    <source>
        <dbReference type="Proteomes" id="UP000189513"/>
    </source>
</evidence>
<sequence>MSQNSTPISVDPRMAPSVPEPASDNTAEVMGPEGTNVPHDQLTENTVNTDDPIEPSGNLHTEPDTQSQAQSSSDVPQQEVEPIAASRPEPVVGSDEYDPAQAPPVEDSADEYVPAKTPPVQGTADSPSSSHSVSAEPAPATKDEEEEDDDDYDPTAESLAPATDTPGVPSADTSMAIPGLTAPPTTSATPQLNSAAVQLGTPTTVPGASTATNSQPNPAIDQTVLVALTQRLLSDPSFMQLSDTEKQQRIALEYSNLQSPAASNAVPLGSARSPPPHAASRQRRLGRKPFEFDPRAPHRPDLNYEMTPEETAEFRSFLKDELQYNTRYPHKPNTRLFVGNVPTNHMGKTELWRVFKVHGRILQVSLKAAYGFVQYDDPESVKRAMELEKAPLYGKVLKMEVAKKAEPAELASFQKSGQSNSYRERDEKRPERSESKKRRVDVEVLIQPQADSHFGRDVARAFENRGISSHYTFVRRHHNIDTLVSDAAYSGVVSVIMVSANHTVDAQIYEKTADGSVRFDEYVALSLNDALNLVAKAKEKQGPTAPQPSRQSGFGGGFGSDRDRRDRDFESGRYDRNKSDHNRFDTQNRFRTPSDNFNRGGSHSNAGYGHDNNRGPTGAPSHSNDHSSSLPDALLNLTPEQFRELGARLASLT</sequence>
<feature type="region of interest" description="Disordered" evidence="3">
    <location>
        <begin position="410"/>
        <end position="441"/>
    </location>
</feature>
<dbReference type="Pfam" id="PF00076">
    <property type="entry name" value="RRM_1"/>
    <property type="match status" value="1"/>
</dbReference>
<dbReference type="InterPro" id="IPR012677">
    <property type="entry name" value="Nucleotide-bd_a/b_plait_sf"/>
</dbReference>
<dbReference type="VEuPathDB" id="FungiDB:BON22_1365"/>
<dbReference type="InterPro" id="IPR035979">
    <property type="entry name" value="RBD_domain_sf"/>
</dbReference>
<reference evidence="6" key="1">
    <citation type="journal article" date="2017" name="Genome Announc.">
        <title>Genome sequences of Cyberlindnera fabianii 65, Pichia kudriavzevii 129, and Saccharomyces cerevisiae 131 isolated from fermented masau fruits in Zimbabwe.</title>
        <authorList>
            <person name="van Rijswijck I.M.H."/>
            <person name="Derks M.F.L."/>
            <person name="Abee T."/>
            <person name="de Ridder D."/>
            <person name="Smid E.J."/>
        </authorList>
    </citation>
    <scope>NUCLEOTIDE SEQUENCE [LARGE SCALE GENOMIC DNA]</scope>
    <source>
        <strain evidence="6">65</strain>
    </source>
</reference>
<dbReference type="OMA" id="NKITEMH"/>
<feature type="compositionally biased region" description="Low complexity" evidence="3">
    <location>
        <begin position="126"/>
        <end position="140"/>
    </location>
</feature>
<feature type="region of interest" description="Disordered" evidence="3">
    <location>
        <begin position="1"/>
        <end position="191"/>
    </location>
</feature>
<feature type="compositionally biased region" description="Polar residues" evidence="3">
    <location>
        <begin position="620"/>
        <end position="630"/>
    </location>
</feature>
<evidence type="ECO:0000256" key="3">
    <source>
        <dbReference type="SAM" id="MobiDB-lite"/>
    </source>
</evidence>
<feature type="domain" description="RRM" evidence="4">
    <location>
        <begin position="334"/>
        <end position="404"/>
    </location>
</feature>
<dbReference type="PANTHER" id="PTHR13968">
    <property type="entry name" value="HETEROGENEOUS NUCLEAR RIBONUCLEOPROTEIN"/>
    <property type="match status" value="1"/>
</dbReference>
<dbReference type="SUPFAM" id="SSF52954">
    <property type="entry name" value="Class II aaRS ABD-related"/>
    <property type="match status" value="1"/>
</dbReference>
<feature type="compositionally biased region" description="Acidic residues" evidence="3">
    <location>
        <begin position="143"/>
        <end position="154"/>
    </location>
</feature>
<dbReference type="InterPro" id="IPR000504">
    <property type="entry name" value="RRM_dom"/>
</dbReference>
<dbReference type="Gene3D" id="3.30.70.330">
    <property type="match status" value="1"/>
</dbReference>
<feature type="region of interest" description="Disordered" evidence="3">
    <location>
        <begin position="263"/>
        <end position="303"/>
    </location>
</feature>
<dbReference type="SMART" id="SM00360">
    <property type="entry name" value="RRM"/>
    <property type="match status" value="1"/>
</dbReference>
<protein>
    <submittedName>
        <fullName evidence="5">Nuclear polyadenylated RNA-binding protein 3</fullName>
    </submittedName>
</protein>
<dbReference type="GO" id="GO:0003723">
    <property type="term" value="F:RNA binding"/>
    <property type="evidence" value="ECO:0007669"/>
    <property type="project" value="UniProtKB-UniRule"/>
</dbReference>
<evidence type="ECO:0000259" key="4">
    <source>
        <dbReference type="PROSITE" id="PS50102"/>
    </source>
</evidence>
<dbReference type="InterPro" id="IPR051186">
    <property type="entry name" value="RRM_HNRPC/RALY_subfam"/>
</dbReference>
<dbReference type="Proteomes" id="UP000189513">
    <property type="component" value="Unassembled WGS sequence"/>
</dbReference>
<organism evidence="5 6">
    <name type="scientific">Cyberlindnera fabianii</name>
    <name type="common">Yeast</name>
    <name type="synonym">Hansenula fabianii</name>
    <dbReference type="NCBI Taxonomy" id="36022"/>
    <lineage>
        <taxon>Eukaryota</taxon>
        <taxon>Fungi</taxon>
        <taxon>Dikarya</taxon>
        <taxon>Ascomycota</taxon>
        <taxon>Saccharomycotina</taxon>
        <taxon>Saccharomycetes</taxon>
        <taxon>Phaffomycetales</taxon>
        <taxon>Phaffomycetaceae</taxon>
        <taxon>Cyberlindnera</taxon>
    </lineage>
</organism>
<accession>A0A1V2LB36</accession>
<dbReference type="Gene3D" id="3.40.50.800">
    <property type="entry name" value="Anticodon-binding domain"/>
    <property type="match status" value="1"/>
</dbReference>
<evidence type="ECO:0000256" key="1">
    <source>
        <dbReference type="ARBA" id="ARBA00022884"/>
    </source>
</evidence>
<gene>
    <name evidence="5" type="ORF">BON22_1365</name>
</gene>
<feature type="compositionally biased region" description="Polar residues" evidence="3">
    <location>
        <begin position="589"/>
        <end position="605"/>
    </location>
</feature>